<evidence type="ECO:0000256" key="3">
    <source>
        <dbReference type="ARBA" id="ARBA00023125"/>
    </source>
</evidence>
<dbReference type="PANTHER" id="PTHR30055:SF151">
    <property type="entry name" value="TRANSCRIPTIONAL REGULATORY PROTEIN"/>
    <property type="match status" value="1"/>
</dbReference>
<evidence type="ECO:0000256" key="5">
    <source>
        <dbReference type="PROSITE-ProRule" id="PRU00335"/>
    </source>
</evidence>
<dbReference type="PANTHER" id="PTHR30055">
    <property type="entry name" value="HTH-TYPE TRANSCRIPTIONAL REGULATOR RUTR"/>
    <property type="match status" value="1"/>
</dbReference>
<dbReference type="InterPro" id="IPR050109">
    <property type="entry name" value="HTH-type_TetR-like_transc_reg"/>
</dbReference>
<dbReference type="SUPFAM" id="SSF48498">
    <property type="entry name" value="Tetracyclin repressor-like, C-terminal domain"/>
    <property type="match status" value="1"/>
</dbReference>
<organism evidence="7 8">
    <name type="scientific">Rhodococcus artemisiae</name>
    <dbReference type="NCBI Taxonomy" id="714159"/>
    <lineage>
        <taxon>Bacteria</taxon>
        <taxon>Bacillati</taxon>
        <taxon>Actinomycetota</taxon>
        <taxon>Actinomycetes</taxon>
        <taxon>Mycobacteriales</taxon>
        <taxon>Nocardiaceae</taxon>
        <taxon>Rhodococcus</taxon>
    </lineage>
</organism>
<evidence type="ECO:0000256" key="4">
    <source>
        <dbReference type="ARBA" id="ARBA00023163"/>
    </source>
</evidence>
<dbReference type="InterPro" id="IPR003012">
    <property type="entry name" value="Tet_transcr_reg_TetR"/>
</dbReference>
<evidence type="ECO:0000313" key="8">
    <source>
        <dbReference type="Proteomes" id="UP001336020"/>
    </source>
</evidence>
<proteinExistence type="predicted"/>
<protein>
    <submittedName>
        <fullName evidence="7">TetR/AcrR family transcriptional regulator C-terminal domain-containing protein</fullName>
    </submittedName>
</protein>
<evidence type="ECO:0000256" key="1">
    <source>
        <dbReference type="ARBA" id="ARBA00022491"/>
    </source>
</evidence>
<dbReference type="Gene3D" id="1.10.357.10">
    <property type="entry name" value="Tetracycline Repressor, domain 2"/>
    <property type="match status" value="1"/>
</dbReference>
<dbReference type="PRINTS" id="PR00400">
    <property type="entry name" value="TETREPRESSOR"/>
</dbReference>
<comment type="caution">
    <text evidence="7">The sequence shown here is derived from an EMBL/GenBank/DDBJ whole genome shotgun (WGS) entry which is preliminary data.</text>
</comment>
<dbReference type="InterPro" id="IPR001647">
    <property type="entry name" value="HTH_TetR"/>
</dbReference>
<dbReference type="Pfam" id="PF00440">
    <property type="entry name" value="TetR_N"/>
    <property type="match status" value="1"/>
</dbReference>
<sequence length="208" mass="22742">MSEPRAQGRHAGLTRTLVLEAAVSLVDRDGAAALSMRKLANELDVEAMTLYHHVKNKQALEDALVEHVLTESLSHTATFTSWHEALRIYARDLHHGLEAHPGTVILFASRPGLTEQNSAAIERLLQMLVDAGFDPDVGLRIIYSVASMIIGQHLARPADEIGELDDHLPAGEFPCFREALRSGVPSIESRVSLAVDALIIGFDAIRRT</sequence>
<evidence type="ECO:0000256" key="2">
    <source>
        <dbReference type="ARBA" id="ARBA00023015"/>
    </source>
</evidence>
<dbReference type="PROSITE" id="PS50977">
    <property type="entry name" value="HTH_TETR_2"/>
    <property type="match status" value="1"/>
</dbReference>
<feature type="domain" description="HTH tetR-type" evidence="6">
    <location>
        <begin position="12"/>
        <end position="72"/>
    </location>
</feature>
<dbReference type="Pfam" id="PF02909">
    <property type="entry name" value="TetR_C_1"/>
    <property type="match status" value="1"/>
</dbReference>
<keyword evidence="3 5" id="KW-0238">DNA-binding</keyword>
<dbReference type="InterPro" id="IPR036271">
    <property type="entry name" value="Tet_transcr_reg_TetR-rel_C_sf"/>
</dbReference>
<dbReference type="RefSeq" id="WP_330133015.1">
    <property type="nucleotide sequence ID" value="NZ_JAUTXY010000003.1"/>
</dbReference>
<keyword evidence="1" id="KW-0678">Repressor</keyword>
<keyword evidence="2" id="KW-0805">Transcription regulation</keyword>
<dbReference type="Proteomes" id="UP001336020">
    <property type="component" value="Unassembled WGS sequence"/>
</dbReference>
<dbReference type="InterPro" id="IPR009057">
    <property type="entry name" value="Homeodomain-like_sf"/>
</dbReference>
<reference evidence="7 8" key="1">
    <citation type="submission" date="2023-07" db="EMBL/GenBank/DDBJ databases">
        <authorList>
            <person name="Girao M."/>
            <person name="Carvalho M.F."/>
        </authorList>
    </citation>
    <scope>NUCLEOTIDE SEQUENCE [LARGE SCALE GENOMIC DNA]</scope>
    <source>
        <strain evidence="7 8">YIM65754</strain>
    </source>
</reference>
<keyword evidence="8" id="KW-1185">Reference proteome</keyword>
<evidence type="ECO:0000259" key="6">
    <source>
        <dbReference type="PROSITE" id="PS50977"/>
    </source>
</evidence>
<accession>A0ABU7L8C9</accession>
<dbReference type="SUPFAM" id="SSF46689">
    <property type="entry name" value="Homeodomain-like"/>
    <property type="match status" value="1"/>
</dbReference>
<evidence type="ECO:0000313" key="7">
    <source>
        <dbReference type="EMBL" id="MEE2057791.1"/>
    </source>
</evidence>
<feature type="DNA-binding region" description="H-T-H motif" evidence="5">
    <location>
        <begin position="35"/>
        <end position="54"/>
    </location>
</feature>
<dbReference type="EMBL" id="JAUTXY010000003">
    <property type="protein sequence ID" value="MEE2057791.1"/>
    <property type="molecule type" value="Genomic_DNA"/>
</dbReference>
<keyword evidence="4" id="KW-0804">Transcription</keyword>
<name>A0ABU7L8C9_9NOCA</name>
<gene>
    <name evidence="7" type="ORF">Q7514_09675</name>
</gene>
<dbReference type="InterPro" id="IPR004111">
    <property type="entry name" value="Repressor_TetR_C"/>
</dbReference>